<dbReference type="GO" id="GO:0005524">
    <property type="term" value="F:ATP binding"/>
    <property type="evidence" value="ECO:0007669"/>
    <property type="project" value="UniProtKB-KW"/>
</dbReference>
<dbReference type="InterPro" id="IPR027417">
    <property type="entry name" value="P-loop_NTPase"/>
</dbReference>
<dbReference type="AlphaFoldDB" id="A0A0F9KEF9"/>
<evidence type="ECO:0000256" key="3">
    <source>
        <dbReference type="ARBA" id="ARBA00022840"/>
    </source>
</evidence>
<dbReference type="Gene3D" id="1.10.8.60">
    <property type="match status" value="1"/>
</dbReference>
<dbReference type="EMBL" id="LAZR01015326">
    <property type="protein sequence ID" value="KKM13685.1"/>
    <property type="molecule type" value="Genomic_DNA"/>
</dbReference>
<feature type="domain" description="Cdc6 AAA+ ATPase-type lid" evidence="4">
    <location>
        <begin position="362"/>
        <end position="425"/>
    </location>
</feature>
<dbReference type="GO" id="GO:0006260">
    <property type="term" value="P:DNA replication"/>
    <property type="evidence" value="ECO:0007669"/>
    <property type="project" value="UniProtKB-KW"/>
</dbReference>
<sequence length="558" mass="65808">MSEEEFDKNRLYDEFINSVDKIGYFSHFFSSIKGSEFETELMKTKYSLIEAKFTNVLNALTKIDDIEYKTKLFINLIYSIKETRLMKEKFSTILDILNKLDNDYVKRNAFESLVDTIEGTSLLEDNLWELFFSLDSKIEVYEKMHAYSVVKDMVQAKLKKENRKTNKIFQFGRESSLYAYNEIKKLIGRNEEIKRLEANFEHILKKPENFSVSSLLIGKGSIGKTLVGRYFVRDLRRKAVEKNIRLNMEYFDCIHFRSKSKIIRELIAKYVQLSWNRGYHLNQTLLYSTLKRENRFILLILDEIHLLKPAEILAFLDIGKQHPNISTLMICRTQDWLRIKKDKLQFDEIIELRQYTFNEICNVLKYRSEIAFQKNVITDELLKIISHIVVDNENMRNGLEILRNCGSLCVKKNLDHITPDIVKETNKDIELRSNHHELLILFGVARSIENQGNNYTLIDDAYGEYQKICEEYQKICDDNQKMYPESYCNPTIKPVVKTLFKKHIHILTLLKMIVSKTVRNEKPPNGRHLEISLLDISETTLLVLVKDVLDKIFIPYFD</sequence>
<evidence type="ECO:0000313" key="5">
    <source>
        <dbReference type="EMBL" id="KKM13685.1"/>
    </source>
</evidence>
<accession>A0A0F9KEF9</accession>
<dbReference type="SUPFAM" id="SSF52540">
    <property type="entry name" value="P-loop containing nucleoside triphosphate hydrolases"/>
    <property type="match status" value="1"/>
</dbReference>
<keyword evidence="1" id="KW-0235">DNA replication</keyword>
<comment type="caution">
    <text evidence="5">The sequence shown here is derived from an EMBL/GenBank/DDBJ whole genome shotgun (WGS) entry which is preliminary data.</text>
</comment>
<keyword evidence="3" id="KW-0067">ATP-binding</keyword>
<dbReference type="InterPro" id="IPR036388">
    <property type="entry name" value="WH-like_DNA-bd_sf"/>
</dbReference>
<dbReference type="PANTHER" id="PTHR10763">
    <property type="entry name" value="CELL DIVISION CONTROL PROTEIN 6-RELATED"/>
    <property type="match status" value="1"/>
</dbReference>
<dbReference type="PANTHER" id="PTHR10763:SF31">
    <property type="entry name" value="ORC1-TYPE DNA REPLICATION PROTEIN 2"/>
    <property type="match status" value="1"/>
</dbReference>
<dbReference type="Gene3D" id="3.40.50.300">
    <property type="entry name" value="P-loop containing nucleotide triphosphate hydrolases"/>
    <property type="match status" value="1"/>
</dbReference>
<protein>
    <recommendedName>
        <fullName evidence="4">Cdc6 AAA+ ATPase-type lid domain-containing protein</fullName>
    </recommendedName>
</protein>
<keyword evidence="2" id="KW-0547">Nucleotide-binding</keyword>
<evidence type="ECO:0000256" key="1">
    <source>
        <dbReference type="ARBA" id="ARBA00022705"/>
    </source>
</evidence>
<dbReference type="Pfam" id="PF22703">
    <property type="entry name" value="Cdc6_lid"/>
    <property type="match status" value="1"/>
</dbReference>
<evidence type="ECO:0000256" key="2">
    <source>
        <dbReference type="ARBA" id="ARBA00022741"/>
    </source>
</evidence>
<organism evidence="5">
    <name type="scientific">marine sediment metagenome</name>
    <dbReference type="NCBI Taxonomy" id="412755"/>
    <lineage>
        <taxon>unclassified sequences</taxon>
        <taxon>metagenomes</taxon>
        <taxon>ecological metagenomes</taxon>
    </lineage>
</organism>
<reference evidence="5" key="1">
    <citation type="journal article" date="2015" name="Nature">
        <title>Complex archaea that bridge the gap between prokaryotes and eukaryotes.</title>
        <authorList>
            <person name="Spang A."/>
            <person name="Saw J.H."/>
            <person name="Jorgensen S.L."/>
            <person name="Zaremba-Niedzwiedzka K."/>
            <person name="Martijn J."/>
            <person name="Lind A.E."/>
            <person name="van Eijk R."/>
            <person name="Schleper C."/>
            <person name="Guy L."/>
            <person name="Ettema T.J."/>
        </authorList>
    </citation>
    <scope>NUCLEOTIDE SEQUENCE</scope>
</reference>
<dbReference type="Gene3D" id="1.10.10.10">
    <property type="entry name" value="Winged helix-like DNA-binding domain superfamily/Winged helix DNA-binding domain"/>
    <property type="match status" value="1"/>
</dbReference>
<dbReference type="InterPro" id="IPR050311">
    <property type="entry name" value="ORC1/CDC6"/>
</dbReference>
<proteinExistence type="predicted"/>
<name>A0A0F9KEF9_9ZZZZ</name>
<evidence type="ECO:0000259" key="4">
    <source>
        <dbReference type="Pfam" id="PF22703"/>
    </source>
</evidence>
<gene>
    <name evidence="5" type="ORF">LCGC14_1713730</name>
</gene>
<dbReference type="InterPro" id="IPR055237">
    <property type="entry name" value="Cdc6_lid"/>
</dbReference>